<feature type="domain" description="Glycosyl transferase family 1" evidence="1">
    <location>
        <begin position="144"/>
        <end position="312"/>
    </location>
</feature>
<dbReference type="Gene3D" id="3.40.50.2000">
    <property type="entry name" value="Glycogen Phosphorylase B"/>
    <property type="match status" value="2"/>
</dbReference>
<organism evidence="3">
    <name type="scientific">hydrothermal vent metagenome</name>
    <dbReference type="NCBI Taxonomy" id="652676"/>
    <lineage>
        <taxon>unclassified sequences</taxon>
        <taxon>metagenomes</taxon>
        <taxon>ecological metagenomes</taxon>
    </lineage>
</organism>
<evidence type="ECO:0000259" key="2">
    <source>
        <dbReference type="Pfam" id="PF13439"/>
    </source>
</evidence>
<dbReference type="Pfam" id="PF00534">
    <property type="entry name" value="Glycos_transf_1"/>
    <property type="match status" value="1"/>
</dbReference>
<protein>
    <submittedName>
        <fullName evidence="3">Glycosyltransferase</fullName>
    </submittedName>
</protein>
<keyword evidence="3" id="KW-0808">Transferase</keyword>
<dbReference type="PANTHER" id="PTHR12526:SF572">
    <property type="entry name" value="BLL5144 PROTEIN"/>
    <property type="match status" value="1"/>
</dbReference>
<accession>A0A3B0S1E2</accession>
<dbReference type="Pfam" id="PF13439">
    <property type="entry name" value="Glyco_transf_4"/>
    <property type="match status" value="1"/>
</dbReference>
<dbReference type="InterPro" id="IPR028098">
    <property type="entry name" value="Glyco_trans_4-like_N"/>
</dbReference>
<feature type="non-terminal residue" evidence="3">
    <location>
        <position position="1"/>
    </location>
</feature>
<feature type="domain" description="Glycosyltransferase subfamily 4-like N-terminal" evidence="2">
    <location>
        <begin position="28"/>
        <end position="133"/>
    </location>
</feature>
<gene>
    <name evidence="3" type="ORF">MNBD_ACTINO02-3019</name>
</gene>
<evidence type="ECO:0000259" key="1">
    <source>
        <dbReference type="Pfam" id="PF00534"/>
    </source>
</evidence>
<evidence type="ECO:0000313" key="3">
    <source>
        <dbReference type="EMBL" id="VAV97562.1"/>
    </source>
</evidence>
<dbReference type="InterPro" id="IPR001296">
    <property type="entry name" value="Glyco_trans_1"/>
</dbReference>
<dbReference type="GO" id="GO:0016757">
    <property type="term" value="F:glycosyltransferase activity"/>
    <property type="evidence" value="ECO:0007669"/>
    <property type="project" value="InterPro"/>
</dbReference>
<dbReference type="SUPFAM" id="SSF53756">
    <property type="entry name" value="UDP-Glycosyltransferase/glycogen phosphorylase"/>
    <property type="match status" value="1"/>
</dbReference>
<name>A0A3B0S1E2_9ZZZZ</name>
<dbReference type="PANTHER" id="PTHR12526">
    <property type="entry name" value="GLYCOSYLTRANSFERASE"/>
    <property type="match status" value="1"/>
</dbReference>
<dbReference type="EMBL" id="UOEK01000121">
    <property type="protein sequence ID" value="VAV97562.1"/>
    <property type="molecule type" value="Genomic_DNA"/>
</dbReference>
<reference evidence="3" key="1">
    <citation type="submission" date="2018-06" db="EMBL/GenBank/DDBJ databases">
        <authorList>
            <person name="Zhirakovskaya E."/>
        </authorList>
    </citation>
    <scope>NUCLEOTIDE SEQUENCE</scope>
</reference>
<dbReference type="AlphaFoldDB" id="A0A3B0S1E2"/>
<proteinExistence type="predicted"/>
<sequence length="360" mass="38718">TGLGVVSLVDTRSDEPRPEVIYQHINGDRRSLSHAIDALNSFDVVFIQHEYGIYGGPDGSEVLDIMAGLDVPAVVTLHTVLGHPSPHQRSLLQDVVERATRVVVMSETARKRLIGGYEVDAKKVQMIPHGARTSLGGPSLSGGPRPIALTWGLIGPGKGLETAIDAFAGLKDLRPLPRYIILGKTHPKVQASQGDAYLEGLVARVHELGLDDLVEFDTRYPDTAALSTEVRRADMVVLPYESAEQVTSGVLVEAIAAGKPVIATAFPHATELLSTGAGIVVAHDDPAAMRDGLRAVFTDPARAQQMSDEAKRIGATLYWPAVARRYRRLATRVMAQQQALQAPTKAILMEKPVGAFADVR</sequence>